<feature type="region of interest" description="Disordered" evidence="1">
    <location>
        <begin position="368"/>
        <end position="484"/>
    </location>
</feature>
<dbReference type="EnsemblMetazoa" id="AALFPA23_007916.R10622">
    <property type="protein sequence ID" value="AALFPA23_007916.P10622"/>
    <property type="gene ID" value="AALFPA23_007916"/>
</dbReference>
<evidence type="ECO:0000259" key="2">
    <source>
        <dbReference type="Pfam" id="PF16012"/>
    </source>
</evidence>
<reference evidence="4" key="1">
    <citation type="journal article" date="2015" name="Proc. Natl. Acad. Sci. U.S.A.">
        <title>Genome sequence of the Asian Tiger mosquito, Aedes albopictus, reveals insights into its biology, genetics, and evolution.</title>
        <authorList>
            <person name="Chen X.G."/>
            <person name="Jiang X."/>
            <person name="Gu J."/>
            <person name="Xu M."/>
            <person name="Wu Y."/>
            <person name="Deng Y."/>
            <person name="Zhang C."/>
            <person name="Bonizzoni M."/>
            <person name="Dermauw W."/>
            <person name="Vontas J."/>
            <person name="Armbruster P."/>
            <person name="Huang X."/>
            <person name="Yang Y."/>
            <person name="Zhang H."/>
            <person name="He W."/>
            <person name="Peng H."/>
            <person name="Liu Y."/>
            <person name="Wu K."/>
            <person name="Chen J."/>
            <person name="Lirakis M."/>
            <person name="Topalis P."/>
            <person name="Van Leeuwen T."/>
            <person name="Hall A.B."/>
            <person name="Jiang X."/>
            <person name="Thorpe C."/>
            <person name="Mueller R.L."/>
            <person name="Sun C."/>
            <person name="Waterhouse R.M."/>
            <person name="Yan G."/>
            <person name="Tu Z.J."/>
            <person name="Fang X."/>
            <person name="James A.A."/>
        </authorList>
    </citation>
    <scope>NUCLEOTIDE SEQUENCE [LARGE SCALE GENOMIC DNA]</scope>
    <source>
        <strain evidence="4">Foshan</strain>
    </source>
</reference>
<feature type="region of interest" description="Disordered" evidence="1">
    <location>
        <begin position="118"/>
        <end position="160"/>
    </location>
</feature>
<feature type="compositionally biased region" description="Basic and acidic residues" evidence="1">
    <location>
        <begin position="369"/>
        <end position="389"/>
    </location>
</feature>
<reference evidence="3" key="2">
    <citation type="submission" date="2025-05" db="UniProtKB">
        <authorList>
            <consortium name="EnsemblMetazoa"/>
        </authorList>
    </citation>
    <scope>IDENTIFICATION</scope>
    <source>
        <strain evidence="3">Foshan</strain>
    </source>
</reference>
<dbReference type="Pfam" id="PF16012">
    <property type="entry name" value="DUF4780"/>
    <property type="match status" value="1"/>
</dbReference>
<dbReference type="Proteomes" id="UP000069940">
    <property type="component" value="Unassembled WGS sequence"/>
</dbReference>
<feature type="domain" description="DUF4780" evidence="2">
    <location>
        <begin position="194"/>
        <end position="361"/>
    </location>
</feature>
<accession>A0ABM1YCP0</accession>
<evidence type="ECO:0000313" key="4">
    <source>
        <dbReference type="Proteomes" id="UP000069940"/>
    </source>
</evidence>
<evidence type="ECO:0000256" key="1">
    <source>
        <dbReference type="SAM" id="MobiDB-lite"/>
    </source>
</evidence>
<proteinExistence type="predicted"/>
<evidence type="ECO:0000313" key="3">
    <source>
        <dbReference type="EnsemblMetazoa" id="AALFPA23_007916.P10622"/>
    </source>
</evidence>
<dbReference type="RefSeq" id="XP_062700134.1">
    <property type="nucleotide sequence ID" value="XM_062844150.1"/>
</dbReference>
<protein>
    <recommendedName>
        <fullName evidence="2">DUF4780 domain-containing protein</fullName>
    </recommendedName>
</protein>
<name>A0ABM1YCP0_AEDAL</name>
<feature type="region of interest" description="Disordered" evidence="1">
    <location>
        <begin position="1"/>
        <end position="72"/>
    </location>
</feature>
<keyword evidence="4" id="KW-1185">Reference proteome</keyword>
<feature type="compositionally biased region" description="Polar residues" evidence="1">
    <location>
        <begin position="130"/>
        <end position="141"/>
    </location>
</feature>
<dbReference type="InterPro" id="IPR031961">
    <property type="entry name" value="DUF4780"/>
</dbReference>
<organism evidence="3 4">
    <name type="scientific">Aedes albopictus</name>
    <name type="common">Asian tiger mosquito</name>
    <name type="synonym">Stegomyia albopicta</name>
    <dbReference type="NCBI Taxonomy" id="7160"/>
    <lineage>
        <taxon>Eukaryota</taxon>
        <taxon>Metazoa</taxon>
        <taxon>Ecdysozoa</taxon>
        <taxon>Arthropoda</taxon>
        <taxon>Hexapoda</taxon>
        <taxon>Insecta</taxon>
        <taxon>Pterygota</taxon>
        <taxon>Neoptera</taxon>
        <taxon>Endopterygota</taxon>
        <taxon>Diptera</taxon>
        <taxon>Nematocera</taxon>
        <taxon>Culicoidea</taxon>
        <taxon>Culicidae</taxon>
        <taxon>Culicinae</taxon>
        <taxon>Aedini</taxon>
        <taxon>Aedes</taxon>
        <taxon>Stegomyia</taxon>
    </lineage>
</organism>
<feature type="compositionally biased region" description="Polar residues" evidence="1">
    <location>
        <begin position="18"/>
        <end position="34"/>
    </location>
</feature>
<dbReference type="GeneID" id="134284826"/>
<feature type="compositionally biased region" description="Acidic residues" evidence="1">
    <location>
        <begin position="37"/>
        <end position="53"/>
    </location>
</feature>
<sequence>MSGSKMEIDRENEEDDLQLQSKSTPSVSSSILNTDNDGADNDDSYDDDDDYEDGINVTLLSSPPSIPVPLNPEVQLNTSTQEIKRTTKIKLRRAGQKRFKRLVESGYSRKDAHLLALIPSNDSSKRQRNTDLNGSNTSGNPTPAKIARNNGGAHKPQVTSSNVQNRLDAARSGLPIPQKGFEGKIKPSYRDVTNYVKLGVLPKGYPDIELSTEQLTAIQKDIWKKVAGQRKELLKPKFGNCVLKSGYLIIVCKNQETADWLKSIIPSVNPWAGAELLAVEEKDIPRPEILIGFFPLSAEDSNEEILALLESQNDGLAVDTWRVLQRNVKNQHVELVFTVDGGSLNSIKKSDFSLDFKFGYANLRKKYQKRNEEGSSERPELRDGCDSHKTHTSTGDGIMVVDQSAQIPGPSGVKRAQKIPKNSGHATSIGIEKNTNTTKNEESALGYRDLKIQGAKCSSKGSRRTNVGAALNPRLSGEPDQIQP</sequence>